<evidence type="ECO:0000256" key="1">
    <source>
        <dbReference type="SAM" id="MobiDB-lite"/>
    </source>
</evidence>
<reference evidence="2 3" key="1">
    <citation type="journal article" date="2013" name="Appl. Environ. Microbiol.">
        <title>Genome analysis suggests that the soil oligotrophic bacterium Agromonas oligotrophica (Bradyrhizobium oligotrophicum) is a nitrogen-fixing symbiont of Aeschynomene indica.</title>
        <authorList>
            <person name="Okubo T."/>
            <person name="Fukushima S."/>
            <person name="Itakura M."/>
            <person name="Oshima K."/>
            <person name="Longtonglang A."/>
            <person name="Teaumroong N."/>
            <person name="Mitsui H."/>
            <person name="Hattori M."/>
            <person name="Hattori R."/>
            <person name="Hattori T."/>
            <person name="Minamisawa K."/>
        </authorList>
    </citation>
    <scope>NUCLEOTIDE SEQUENCE [LARGE SCALE GENOMIC DNA]</scope>
    <source>
        <strain evidence="2 3">S58</strain>
    </source>
</reference>
<keyword evidence="3" id="KW-1185">Reference proteome</keyword>
<sequence>MLTTTAAAMSDEARADRDAGLSMLGKMAVTRCFSPTPQDESTFPRPSRIARNLPQPAPLGHRGINL</sequence>
<dbReference type="HOGENOM" id="CLU_2822612_0_0_5"/>
<dbReference type="STRING" id="1245469.S58_15550"/>
<dbReference type="Proteomes" id="UP000011841">
    <property type="component" value="Chromosome"/>
</dbReference>
<feature type="region of interest" description="Disordered" evidence="1">
    <location>
        <begin position="33"/>
        <end position="66"/>
    </location>
</feature>
<dbReference type="EMBL" id="AP012603">
    <property type="protein sequence ID" value="BAM87563.1"/>
    <property type="molecule type" value="Genomic_DNA"/>
</dbReference>
<gene>
    <name evidence="2" type="ORF">S58_15550</name>
</gene>
<dbReference type="KEGG" id="aol:S58_15550"/>
<evidence type="ECO:0000313" key="3">
    <source>
        <dbReference type="Proteomes" id="UP000011841"/>
    </source>
</evidence>
<protein>
    <submittedName>
        <fullName evidence="2">Uncharacterized protein</fullName>
    </submittedName>
</protein>
<accession>M4Z2S7</accession>
<organism evidence="2 3">
    <name type="scientific">Bradyrhizobium oligotrophicum S58</name>
    <dbReference type="NCBI Taxonomy" id="1245469"/>
    <lineage>
        <taxon>Bacteria</taxon>
        <taxon>Pseudomonadati</taxon>
        <taxon>Pseudomonadota</taxon>
        <taxon>Alphaproteobacteria</taxon>
        <taxon>Hyphomicrobiales</taxon>
        <taxon>Nitrobacteraceae</taxon>
        <taxon>Bradyrhizobium</taxon>
    </lineage>
</organism>
<evidence type="ECO:0000313" key="2">
    <source>
        <dbReference type="EMBL" id="BAM87563.1"/>
    </source>
</evidence>
<dbReference type="AlphaFoldDB" id="M4Z2S7"/>
<name>M4Z2S7_9BRAD</name>
<proteinExistence type="predicted"/>